<gene>
    <name evidence="1" type="ORF">LCGC14_0903440</name>
</gene>
<accession>A0A0F9NVQ6</accession>
<comment type="caution">
    <text evidence="1">The sequence shown here is derived from an EMBL/GenBank/DDBJ whole genome shotgun (WGS) entry which is preliminary data.</text>
</comment>
<dbReference type="AlphaFoldDB" id="A0A0F9NVQ6"/>
<dbReference type="EMBL" id="LAZR01002957">
    <property type="protein sequence ID" value="KKN23595.1"/>
    <property type="molecule type" value="Genomic_DNA"/>
</dbReference>
<name>A0A0F9NVQ6_9ZZZZ</name>
<organism evidence="1">
    <name type="scientific">marine sediment metagenome</name>
    <dbReference type="NCBI Taxonomy" id="412755"/>
    <lineage>
        <taxon>unclassified sequences</taxon>
        <taxon>metagenomes</taxon>
        <taxon>ecological metagenomes</taxon>
    </lineage>
</organism>
<reference evidence="1" key="1">
    <citation type="journal article" date="2015" name="Nature">
        <title>Complex archaea that bridge the gap between prokaryotes and eukaryotes.</title>
        <authorList>
            <person name="Spang A."/>
            <person name="Saw J.H."/>
            <person name="Jorgensen S.L."/>
            <person name="Zaremba-Niedzwiedzka K."/>
            <person name="Martijn J."/>
            <person name="Lind A.E."/>
            <person name="van Eijk R."/>
            <person name="Schleper C."/>
            <person name="Guy L."/>
            <person name="Ettema T.J."/>
        </authorList>
    </citation>
    <scope>NUCLEOTIDE SEQUENCE</scope>
</reference>
<sequence length="113" mass="12692">MSFLLLIVLLLPSPLTGKRVYVLITGSDRENYSPRAETIHLFRKRCKEITVTLKKEKAHYIIVHDDTGAGPGRKPQKIVVFNKDGDVIYSGATRSVRGAVKDACKAIRQDRIQ</sequence>
<protein>
    <submittedName>
        <fullName evidence="1">Uncharacterized protein</fullName>
    </submittedName>
</protein>
<evidence type="ECO:0000313" key="1">
    <source>
        <dbReference type="EMBL" id="KKN23595.1"/>
    </source>
</evidence>
<proteinExistence type="predicted"/>